<reference evidence="1 2" key="1">
    <citation type="submission" date="2009-08" db="EMBL/GenBank/DDBJ databases">
        <title>The Genome Sequence of Spizellomyces punctatus strain DAOM BR117.</title>
        <authorList>
            <consortium name="The Broad Institute Genome Sequencing Platform"/>
            <person name="Russ C."/>
            <person name="Cuomo C."/>
            <person name="Shea T."/>
            <person name="Young S.K."/>
            <person name="Zeng Q."/>
            <person name="Koehrsen M."/>
            <person name="Haas B."/>
            <person name="Borodovsky M."/>
            <person name="Guigo R."/>
            <person name="Alvarado L."/>
            <person name="Berlin A."/>
            <person name="Bochicchio J."/>
            <person name="Borenstein D."/>
            <person name="Chapman S."/>
            <person name="Chen Z."/>
            <person name="Engels R."/>
            <person name="Freedman E."/>
            <person name="Gellesch M."/>
            <person name="Goldberg J."/>
            <person name="Griggs A."/>
            <person name="Gujja S."/>
            <person name="Heiman D."/>
            <person name="Hepburn T."/>
            <person name="Howarth C."/>
            <person name="Jen D."/>
            <person name="Larson L."/>
            <person name="Lewis B."/>
            <person name="Mehta T."/>
            <person name="Park D."/>
            <person name="Pearson M."/>
            <person name="Roberts A."/>
            <person name="Saif S."/>
            <person name="Shenoy N."/>
            <person name="Sisk P."/>
            <person name="Stolte C."/>
            <person name="Sykes S."/>
            <person name="Thomson T."/>
            <person name="Walk T."/>
            <person name="White J."/>
            <person name="Yandava C."/>
            <person name="Burger G."/>
            <person name="Gray M.W."/>
            <person name="Holland P.W.H."/>
            <person name="King N."/>
            <person name="Lang F.B.F."/>
            <person name="Roger A.J."/>
            <person name="Ruiz-Trillo I."/>
            <person name="Lander E."/>
            <person name="Nusbaum C."/>
        </authorList>
    </citation>
    <scope>NUCLEOTIDE SEQUENCE [LARGE SCALE GENOMIC DNA]</scope>
    <source>
        <strain evidence="1 2">DAOM BR117</strain>
    </source>
</reference>
<dbReference type="OrthoDB" id="10359938at2759"/>
<accession>A0A0L0H5R9</accession>
<dbReference type="VEuPathDB" id="FungiDB:SPPG_07692"/>
<dbReference type="Proteomes" id="UP000053201">
    <property type="component" value="Unassembled WGS sequence"/>
</dbReference>
<protein>
    <submittedName>
        <fullName evidence="1">Uncharacterized protein</fullName>
    </submittedName>
</protein>
<dbReference type="InParanoid" id="A0A0L0H5R9"/>
<gene>
    <name evidence="1" type="ORF">SPPG_07692</name>
</gene>
<keyword evidence="2" id="KW-1185">Reference proteome</keyword>
<dbReference type="Gene3D" id="1.25.40.180">
    <property type="match status" value="1"/>
</dbReference>
<dbReference type="RefSeq" id="XP_016604900.1">
    <property type="nucleotide sequence ID" value="XM_016755848.1"/>
</dbReference>
<proteinExistence type="predicted"/>
<evidence type="ECO:0000313" key="2">
    <source>
        <dbReference type="Proteomes" id="UP000053201"/>
    </source>
</evidence>
<dbReference type="EMBL" id="KQ257466">
    <property type="protein sequence ID" value="KNC96860.1"/>
    <property type="molecule type" value="Genomic_DNA"/>
</dbReference>
<sequence>MPSEVAPFPGVPLSTPPHVILPPELTYNILINLISHPQTLLSALYVSHSFHISAKCLLQTYHPRSIEAIKTLKSLSSAQPEVVANDLFQLLWSVVTDAEVEETDESVGSTLTAKETLTCILNLLQTSAQTMPLHLTSKYTTTFTLLTQKWSKRCCRKRYTHLGNLVQTILLQQPLQQLFDLLLQRPISPYPTVVLTHQIMPNLLVPTNSLHSLIKMSFDGHPNSLWLTCEMLALVGKRLDKVSGEKENNVYYRRLRKCVENANVEQKSRMAVTHLLQLRKTKWIHPSSASSELSCCSFICVS</sequence>
<dbReference type="AlphaFoldDB" id="A0A0L0H5R9"/>
<organism evidence="1 2">
    <name type="scientific">Spizellomyces punctatus (strain DAOM BR117)</name>
    <dbReference type="NCBI Taxonomy" id="645134"/>
    <lineage>
        <taxon>Eukaryota</taxon>
        <taxon>Fungi</taxon>
        <taxon>Fungi incertae sedis</taxon>
        <taxon>Chytridiomycota</taxon>
        <taxon>Chytridiomycota incertae sedis</taxon>
        <taxon>Chytridiomycetes</taxon>
        <taxon>Spizellomycetales</taxon>
        <taxon>Spizellomycetaceae</taxon>
        <taxon>Spizellomyces</taxon>
    </lineage>
</organism>
<name>A0A0L0H5R9_SPIPD</name>
<dbReference type="GeneID" id="27690889"/>
<evidence type="ECO:0000313" key="1">
    <source>
        <dbReference type="EMBL" id="KNC96860.1"/>
    </source>
</evidence>